<dbReference type="NCBIfam" id="TIGR01066">
    <property type="entry name" value="rplM_bact"/>
    <property type="match status" value="1"/>
</dbReference>
<accession>A9UP52</accession>
<dbReference type="OMA" id="HKPIYTP"/>
<dbReference type="RefSeq" id="XP_001742122.1">
    <property type="nucleotide sequence ID" value="XM_001742070.1"/>
</dbReference>
<reference evidence="4 5" key="1">
    <citation type="journal article" date="2008" name="Nature">
        <title>The genome of the choanoflagellate Monosiga brevicollis and the origin of metazoans.</title>
        <authorList>
            <consortium name="JGI Sequencing"/>
            <person name="King N."/>
            <person name="Westbrook M.J."/>
            <person name="Young S.L."/>
            <person name="Kuo A."/>
            <person name="Abedin M."/>
            <person name="Chapman J."/>
            <person name="Fairclough S."/>
            <person name="Hellsten U."/>
            <person name="Isogai Y."/>
            <person name="Letunic I."/>
            <person name="Marr M."/>
            <person name="Pincus D."/>
            <person name="Putnam N."/>
            <person name="Rokas A."/>
            <person name="Wright K.J."/>
            <person name="Zuzow R."/>
            <person name="Dirks W."/>
            <person name="Good M."/>
            <person name="Goodstein D."/>
            <person name="Lemons D."/>
            <person name="Li W."/>
            <person name="Lyons J.B."/>
            <person name="Morris A."/>
            <person name="Nichols S."/>
            <person name="Richter D.J."/>
            <person name="Salamov A."/>
            <person name="Bork P."/>
            <person name="Lim W.A."/>
            <person name="Manning G."/>
            <person name="Miller W.T."/>
            <person name="McGinnis W."/>
            <person name="Shapiro H."/>
            <person name="Tjian R."/>
            <person name="Grigoriev I.V."/>
            <person name="Rokhsar D."/>
        </authorList>
    </citation>
    <scope>NUCLEOTIDE SEQUENCE [LARGE SCALE GENOMIC DNA]</scope>
    <source>
        <strain evidence="5">MX1 / ATCC 50154</strain>
    </source>
</reference>
<dbReference type="GO" id="GO:0005840">
    <property type="term" value="C:ribosome"/>
    <property type="evidence" value="ECO:0000318"/>
    <property type="project" value="GO_Central"/>
</dbReference>
<keyword evidence="2" id="KW-0689">Ribosomal protein</keyword>
<comment type="similarity">
    <text evidence="1">Belongs to the universal ribosomal protein uL13 family.</text>
</comment>
<evidence type="ECO:0000313" key="5">
    <source>
        <dbReference type="Proteomes" id="UP000001357"/>
    </source>
</evidence>
<dbReference type="GO" id="GO:0017148">
    <property type="term" value="P:negative regulation of translation"/>
    <property type="evidence" value="ECO:0000318"/>
    <property type="project" value="GO_Central"/>
</dbReference>
<dbReference type="KEGG" id="mbr:MONBRDRAFT_17041"/>
<proteinExistence type="inferred from homology"/>
<dbReference type="GeneID" id="5887709"/>
<evidence type="ECO:0000313" key="4">
    <source>
        <dbReference type="EMBL" id="EDQ92360.1"/>
    </source>
</evidence>
<dbReference type="AlphaFoldDB" id="A9UP52"/>
<keyword evidence="5" id="KW-1185">Reference proteome</keyword>
<dbReference type="Pfam" id="PF00572">
    <property type="entry name" value="Ribosomal_L13"/>
    <property type="match status" value="1"/>
</dbReference>
<dbReference type="PANTHER" id="PTHR11545:SF2">
    <property type="entry name" value="LARGE RIBOSOMAL SUBUNIT PROTEIN UL13M"/>
    <property type="match status" value="1"/>
</dbReference>
<dbReference type="GO" id="GO:0005762">
    <property type="term" value="C:mitochondrial large ribosomal subunit"/>
    <property type="evidence" value="ECO:0000318"/>
    <property type="project" value="GO_Central"/>
</dbReference>
<dbReference type="GO" id="GO:0006412">
    <property type="term" value="P:translation"/>
    <property type="evidence" value="ECO:0007669"/>
    <property type="project" value="InterPro"/>
</dbReference>
<dbReference type="GO" id="GO:0003729">
    <property type="term" value="F:mRNA binding"/>
    <property type="evidence" value="ECO:0000318"/>
    <property type="project" value="GO_Central"/>
</dbReference>
<dbReference type="InParanoid" id="A9UP52"/>
<dbReference type="HAMAP" id="MF_01366">
    <property type="entry name" value="Ribosomal_uL13"/>
    <property type="match status" value="1"/>
</dbReference>
<dbReference type="GO" id="GO:0003735">
    <property type="term" value="F:structural constituent of ribosome"/>
    <property type="evidence" value="ECO:0000318"/>
    <property type="project" value="GO_Central"/>
</dbReference>
<gene>
    <name evidence="4" type="ORF">MONBRDRAFT_17041</name>
</gene>
<dbReference type="Gene3D" id="3.90.1180.10">
    <property type="entry name" value="Ribosomal protein L13"/>
    <property type="match status" value="1"/>
</dbReference>
<dbReference type="eggNOG" id="KOG3203">
    <property type="taxonomic scope" value="Eukaryota"/>
</dbReference>
<keyword evidence="3" id="KW-0687">Ribonucleoprotein</keyword>
<evidence type="ECO:0000256" key="3">
    <source>
        <dbReference type="ARBA" id="ARBA00023274"/>
    </source>
</evidence>
<name>A9UP52_MONBE</name>
<evidence type="ECO:0000256" key="1">
    <source>
        <dbReference type="ARBA" id="ARBA00006227"/>
    </source>
</evidence>
<dbReference type="CDD" id="cd00392">
    <property type="entry name" value="Ribosomal_L13"/>
    <property type="match status" value="1"/>
</dbReference>
<protein>
    <recommendedName>
        <fullName evidence="6">50S ribosomal protein L13</fullName>
    </recommendedName>
</protein>
<sequence length="143" mass="16445">MASQSSRALLTHTKRWVLVDAAHQPVGRLAAQLSMQLQGKTKPIYHPTTTMGDNIVVINADKVQFSGKKWDDKLYRWHTGWPGGFRERTARDMHARKPTEVLRKAVNGMLPKNKLRRRMMDQLFLIEGDKHPYGMNVDEVLQP</sequence>
<dbReference type="SUPFAM" id="SSF52161">
    <property type="entry name" value="Ribosomal protein L13"/>
    <property type="match status" value="1"/>
</dbReference>
<evidence type="ECO:0000256" key="2">
    <source>
        <dbReference type="ARBA" id="ARBA00022980"/>
    </source>
</evidence>
<dbReference type="STRING" id="81824.A9UP52"/>
<dbReference type="FunCoup" id="A9UP52">
    <property type="interactions" value="922"/>
</dbReference>
<dbReference type="InterPro" id="IPR005823">
    <property type="entry name" value="Ribosomal_uL13_bac-type"/>
</dbReference>
<feature type="non-terminal residue" evidence="4">
    <location>
        <position position="143"/>
    </location>
</feature>
<dbReference type="PIRSF" id="PIRSF002181">
    <property type="entry name" value="Ribosomal_L13"/>
    <property type="match status" value="1"/>
</dbReference>
<dbReference type="Proteomes" id="UP000001357">
    <property type="component" value="Unassembled WGS sequence"/>
</dbReference>
<dbReference type="InterPro" id="IPR005822">
    <property type="entry name" value="Ribosomal_uL13"/>
</dbReference>
<dbReference type="PANTHER" id="PTHR11545">
    <property type="entry name" value="RIBOSOMAL PROTEIN L13"/>
    <property type="match status" value="1"/>
</dbReference>
<organism evidence="4 5">
    <name type="scientific">Monosiga brevicollis</name>
    <name type="common">Choanoflagellate</name>
    <dbReference type="NCBI Taxonomy" id="81824"/>
    <lineage>
        <taxon>Eukaryota</taxon>
        <taxon>Choanoflagellata</taxon>
        <taxon>Craspedida</taxon>
        <taxon>Salpingoecidae</taxon>
        <taxon>Monosiga</taxon>
    </lineage>
</organism>
<dbReference type="InterPro" id="IPR036899">
    <property type="entry name" value="Ribosomal_uL13_sf"/>
</dbReference>
<dbReference type="EMBL" id="CH991543">
    <property type="protein sequence ID" value="EDQ92360.1"/>
    <property type="molecule type" value="Genomic_DNA"/>
</dbReference>
<evidence type="ECO:0008006" key="6">
    <source>
        <dbReference type="Google" id="ProtNLM"/>
    </source>
</evidence>